<dbReference type="EMBL" id="CP003788">
    <property type="protein sequence ID" value="AFR09810.1"/>
    <property type="molecule type" value="Genomic_DNA"/>
</dbReference>
<accession>J7LEE9</accession>
<dbReference type="PATRIC" id="fig|1205910.3.peg.3959"/>
<evidence type="ECO:0000313" key="2">
    <source>
        <dbReference type="EMBL" id="AFR09810.1"/>
    </source>
</evidence>
<name>J7LEE9_NOCAA</name>
<organism evidence="2 3">
    <name type="scientific">Nocardiopsis alba (strain ATCC BAA-2165 / BE74)</name>
    <dbReference type="NCBI Taxonomy" id="1205910"/>
    <lineage>
        <taxon>Bacteria</taxon>
        <taxon>Bacillati</taxon>
        <taxon>Actinomycetota</taxon>
        <taxon>Actinomycetes</taxon>
        <taxon>Streptosporangiales</taxon>
        <taxon>Nocardiopsidaceae</taxon>
        <taxon>Nocardiopsis</taxon>
    </lineage>
</organism>
<protein>
    <submittedName>
        <fullName evidence="2">Uncharacterized protein</fullName>
    </submittedName>
</protein>
<reference evidence="2 3" key="1">
    <citation type="journal article" date="2012" name="J. Bacteriol.">
        <title>Whole-Genome Sequence of Nocardiopsis alba Strain ATCC BAA-2165, Associated with Honeybees.</title>
        <authorList>
            <person name="Qiao J."/>
            <person name="Chen L."/>
            <person name="Li Y."/>
            <person name="Wang J."/>
            <person name="Zhang W."/>
            <person name="Chen S."/>
        </authorList>
    </citation>
    <scope>NUCLEOTIDE SEQUENCE [LARGE SCALE GENOMIC DNA]</scope>
    <source>
        <strain evidence="3">ATCC BAA-2165 / BE74</strain>
    </source>
</reference>
<proteinExistence type="predicted"/>
<sequence>MLRLRVSGGHVLLLPERKGAGRARTCGQSRGTASINVRV</sequence>
<dbReference type="AlphaFoldDB" id="J7LEE9"/>
<reference evidence="3" key="2">
    <citation type="submission" date="2012-08" db="EMBL/GenBank/DDBJ databases">
        <title>Whole-genome sequence of Nocardiopsis alba strain ATCC BAA-2165 associated with honeybees.</title>
        <authorList>
            <person name="Qiao J."/>
            <person name="Chen L."/>
            <person name="Li Y."/>
            <person name="Wang J."/>
            <person name="Zhang W."/>
            <person name="Chen S."/>
        </authorList>
    </citation>
    <scope>NUCLEOTIDE SEQUENCE [LARGE SCALE GENOMIC DNA]</scope>
    <source>
        <strain evidence="3">ATCC BAA-2165 / BE74</strain>
    </source>
</reference>
<dbReference type="KEGG" id="nal:B005_4181"/>
<feature type="compositionally biased region" description="Polar residues" evidence="1">
    <location>
        <begin position="26"/>
        <end position="39"/>
    </location>
</feature>
<evidence type="ECO:0000313" key="3">
    <source>
        <dbReference type="Proteomes" id="UP000003779"/>
    </source>
</evidence>
<feature type="region of interest" description="Disordered" evidence="1">
    <location>
        <begin position="19"/>
        <end position="39"/>
    </location>
</feature>
<dbReference type="HOGENOM" id="CLU_3313518_0_0_11"/>
<gene>
    <name evidence="2" type="ordered locus">B005_4181</name>
</gene>
<dbReference type="Proteomes" id="UP000003779">
    <property type="component" value="Chromosome"/>
</dbReference>
<evidence type="ECO:0000256" key="1">
    <source>
        <dbReference type="SAM" id="MobiDB-lite"/>
    </source>
</evidence>